<dbReference type="AlphaFoldDB" id="A0A485M189"/>
<evidence type="ECO:0000313" key="2">
    <source>
        <dbReference type="EMBL" id="VFU15733.1"/>
    </source>
</evidence>
<dbReference type="InterPro" id="IPR040452">
    <property type="entry name" value="SfsA_C"/>
</dbReference>
<dbReference type="PANTHER" id="PTHR30545:SF2">
    <property type="entry name" value="SUGAR FERMENTATION STIMULATION PROTEIN A"/>
    <property type="match status" value="1"/>
</dbReference>
<name>A0A485M189_9ZZZZ</name>
<accession>A0A485M189</accession>
<dbReference type="GO" id="GO:0003677">
    <property type="term" value="F:DNA binding"/>
    <property type="evidence" value="ECO:0007669"/>
    <property type="project" value="InterPro"/>
</dbReference>
<organism evidence="2">
    <name type="scientific">anaerobic digester metagenome</name>
    <dbReference type="NCBI Taxonomy" id="1263854"/>
    <lineage>
        <taxon>unclassified sequences</taxon>
        <taxon>metagenomes</taxon>
        <taxon>ecological metagenomes</taxon>
    </lineage>
</organism>
<dbReference type="EMBL" id="CAADRN010000235">
    <property type="protein sequence ID" value="VFU15733.1"/>
    <property type="molecule type" value="Genomic_DNA"/>
</dbReference>
<evidence type="ECO:0000259" key="1">
    <source>
        <dbReference type="Pfam" id="PF03749"/>
    </source>
</evidence>
<gene>
    <name evidence="2" type="ORF">SCFA_310001</name>
</gene>
<protein>
    <submittedName>
        <fullName evidence="2">Sugar fermentation stimulation protein homolog</fullName>
    </submittedName>
</protein>
<dbReference type="Gene3D" id="3.40.1350.60">
    <property type="match status" value="1"/>
</dbReference>
<dbReference type="PANTHER" id="PTHR30545">
    <property type="entry name" value="SUGAR FERMENTATION STIMULATION PROTEIN A"/>
    <property type="match status" value="1"/>
</dbReference>
<feature type="domain" description="Sugar fermentation stimulation protein C-terminal" evidence="1">
    <location>
        <begin position="4"/>
        <end position="82"/>
    </location>
</feature>
<dbReference type="InterPro" id="IPR005224">
    <property type="entry name" value="SfsA"/>
</dbReference>
<proteinExistence type="predicted"/>
<dbReference type="Pfam" id="PF03749">
    <property type="entry name" value="SfsA"/>
    <property type="match status" value="1"/>
</dbReference>
<sequence length="94" mass="10324">MEDDGVARFPDAPSKRGKKHLQELIRTLHDGFRAAVIFVVQRNDARVFSPNLVTDLLFAEALRLAASAGVEIYALGCSVSRQGIGLQNYLPVEL</sequence>
<reference evidence="2" key="1">
    <citation type="submission" date="2019-03" db="EMBL/GenBank/DDBJ databases">
        <authorList>
            <person name="Hao L."/>
        </authorList>
    </citation>
    <scope>NUCLEOTIDE SEQUENCE</scope>
</reference>